<organism evidence="1 2">
    <name type="scientific">Cafeteria roenbergensis virus (strain BV-PW1)</name>
    <name type="common">CroV</name>
    <dbReference type="NCBI Taxonomy" id="693272"/>
    <lineage>
        <taxon>Viruses</taxon>
        <taxon>Varidnaviria</taxon>
        <taxon>Bamfordvirae</taxon>
        <taxon>Nucleocytoviricota</taxon>
        <taxon>Megaviricetes</taxon>
        <taxon>Imitervirales</taxon>
        <taxon>Mimiviridae</taxon>
        <taxon>Aliimimivirinae</taxon>
        <taxon>Rheavirus</taxon>
        <taxon>Rheavirus sinusmexicani</taxon>
    </lineage>
</organism>
<dbReference type="KEGG" id="vg:9887668"/>
<dbReference type="GO" id="GO:0008168">
    <property type="term" value="F:methyltransferase activity"/>
    <property type="evidence" value="ECO:0007669"/>
    <property type="project" value="UniProtKB-KW"/>
</dbReference>
<dbReference type="SUPFAM" id="SSF89562">
    <property type="entry name" value="RraA-like"/>
    <property type="match status" value="1"/>
</dbReference>
<sequence length="434" mass="50143">MKVVAVIPVKSTSSRIESKNIKILANKPLFIHTLEKVLDIKELDEVWIDTDDINIINTAKEYGLQNFKYFIRDKKYADNNTDGNILLENEINNINADIYLQILVTSPFTKKNTIKNIIKLMIENNCKSIAGCFKENFYLWDNKGPLYNTHKIPNSNDLDKTIIESMSIYATTKDNFIKTKKRVSEDTIPYFLENEEKIDINNIDDFILANKIAIYNKYEEQQQFNNLKIKLNSSIISDILTDLGIKNRIIKNFNLNLQNKKIFGRVKPIQIREKHQNENFKDIYKCLNSYETISHGDIIFVNNPLKQKAYFGDLNATIAITKGCQGTIINGYTRDLDRVNKLDYPILYKNNTCDDVKYNAVLDFYDKPIVVDDITIYVNDLLFADIDGIIIIPRNVEQKVLELCKKTIITESNISNSILLGINIKEILQNFGSF</sequence>
<dbReference type="GO" id="GO:0008781">
    <property type="term" value="F:N-acylneuraminate cytidylyltransferase activity"/>
    <property type="evidence" value="ECO:0007669"/>
    <property type="project" value="TreeGrafter"/>
</dbReference>
<gene>
    <name evidence="1" type="ORF">crov266</name>
</gene>
<name>E3T536_CROVB</name>
<proteinExistence type="predicted"/>
<dbReference type="Pfam" id="PF03737">
    <property type="entry name" value="RraA-like"/>
    <property type="match status" value="1"/>
</dbReference>
<keyword evidence="2" id="KW-1185">Reference proteome</keyword>
<keyword evidence="1" id="KW-0489">Methyltransferase</keyword>
<evidence type="ECO:0000313" key="1">
    <source>
        <dbReference type="EMBL" id="ADO67299.1"/>
    </source>
</evidence>
<dbReference type="PANTHER" id="PTHR21485">
    <property type="entry name" value="HAD SUPERFAMILY MEMBERS CMAS AND KDSC"/>
    <property type="match status" value="1"/>
</dbReference>
<dbReference type="Pfam" id="PF02348">
    <property type="entry name" value="CTP_transf_3"/>
    <property type="match status" value="1"/>
</dbReference>
<dbReference type="CDD" id="cd16841">
    <property type="entry name" value="RraA_family"/>
    <property type="match status" value="1"/>
</dbReference>
<dbReference type="Gene3D" id="3.90.550.10">
    <property type="entry name" value="Spore Coat Polysaccharide Biosynthesis Protein SpsA, Chain A"/>
    <property type="match status" value="1"/>
</dbReference>
<dbReference type="PANTHER" id="PTHR21485:SF6">
    <property type="entry name" value="N-ACYLNEURAMINATE CYTIDYLYLTRANSFERASE-RELATED"/>
    <property type="match status" value="1"/>
</dbReference>
<evidence type="ECO:0000313" key="2">
    <source>
        <dbReference type="Proteomes" id="UP000029781"/>
    </source>
</evidence>
<dbReference type="GO" id="GO:0032259">
    <property type="term" value="P:methylation"/>
    <property type="evidence" value="ECO:0007669"/>
    <property type="project" value="UniProtKB-KW"/>
</dbReference>
<protein>
    <submittedName>
        <fullName evidence="1">Putative bifunctional N-acylneuraminate cytidylyltransferase/demethylmenaquinone methyltransferase</fullName>
    </submittedName>
</protein>
<dbReference type="Proteomes" id="UP000029781">
    <property type="component" value="Segment"/>
</dbReference>
<dbReference type="Gene3D" id="3.50.30.40">
    <property type="entry name" value="Ribonuclease E inhibitor RraA/RraA-like"/>
    <property type="match status" value="1"/>
</dbReference>
<dbReference type="InterPro" id="IPR005493">
    <property type="entry name" value="RraA/RraA-like"/>
</dbReference>
<keyword evidence="1" id="KW-0808">Transferase</keyword>
<dbReference type="EMBL" id="GU244497">
    <property type="protein sequence ID" value="ADO67299.1"/>
    <property type="molecule type" value="Genomic_DNA"/>
</dbReference>
<dbReference type="InterPro" id="IPR003329">
    <property type="entry name" value="Cytidylyl_trans"/>
</dbReference>
<dbReference type="InterPro" id="IPR029044">
    <property type="entry name" value="Nucleotide-diphossugar_trans"/>
</dbReference>
<dbReference type="GeneID" id="9887668"/>
<dbReference type="RefSeq" id="YP_003969898.1">
    <property type="nucleotide sequence ID" value="NC_014637.1"/>
</dbReference>
<dbReference type="InterPro" id="IPR050793">
    <property type="entry name" value="CMP-NeuNAc_synthase"/>
</dbReference>
<accession>E3T536</accession>
<organismHost>
    <name type="scientific">Cafeteria roenbergensis</name>
    <name type="common">Marine flagellate</name>
    <dbReference type="NCBI Taxonomy" id="33653"/>
</organismHost>
<reference evidence="1 2" key="1">
    <citation type="journal article" date="2010" name="Proc. Natl. Acad. Sci. U.S.A.">
        <title>Giant virus with a remarkable complement of genes infects marine zooplankton.</title>
        <authorList>
            <person name="Fischer M.G."/>
            <person name="Allen M.J."/>
            <person name="Wilson W.H."/>
            <person name="Suttle C.A."/>
        </authorList>
    </citation>
    <scope>NUCLEOTIDE SEQUENCE [LARGE SCALE GENOMIC DNA]</scope>
    <source>
        <strain evidence="1 2">BV-PW1</strain>
    </source>
</reference>
<dbReference type="InterPro" id="IPR036704">
    <property type="entry name" value="RraA/RraA-like_sf"/>
</dbReference>
<dbReference type="SUPFAM" id="SSF53448">
    <property type="entry name" value="Nucleotide-diphospho-sugar transferases"/>
    <property type="match status" value="1"/>
</dbReference>
<keyword evidence="1" id="KW-0548">Nucleotidyltransferase</keyword>